<dbReference type="Proteomes" id="UP001188597">
    <property type="component" value="Unassembled WGS sequence"/>
</dbReference>
<proteinExistence type="predicted"/>
<feature type="region of interest" description="Disordered" evidence="1">
    <location>
        <begin position="51"/>
        <end position="118"/>
    </location>
</feature>
<organism evidence="2 3">
    <name type="scientific">Escallonia herrerae</name>
    <dbReference type="NCBI Taxonomy" id="1293975"/>
    <lineage>
        <taxon>Eukaryota</taxon>
        <taxon>Viridiplantae</taxon>
        <taxon>Streptophyta</taxon>
        <taxon>Embryophyta</taxon>
        <taxon>Tracheophyta</taxon>
        <taxon>Spermatophyta</taxon>
        <taxon>Magnoliopsida</taxon>
        <taxon>eudicotyledons</taxon>
        <taxon>Gunneridae</taxon>
        <taxon>Pentapetalae</taxon>
        <taxon>asterids</taxon>
        <taxon>campanulids</taxon>
        <taxon>Escalloniales</taxon>
        <taxon>Escalloniaceae</taxon>
        <taxon>Escallonia</taxon>
    </lineage>
</organism>
<feature type="compositionally biased region" description="Polar residues" evidence="1">
    <location>
        <begin position="59"/>
        <end position="92"/>
    </location>
</feature>
<gene>
    <name evidence="2" type="ORF">RJ639_021050</name>
</gene>
<dbReference type="EMBL" id="JAVXUP010002606">
    <property type="protein sequence ID" value="KAK3002388.1"/>
    <property type="molecule type" value="Genomic_DNA"/>
</dbReference>
<accession>A0AA88V8Y9</accession>
<name>A0AA88V8Y9_9ASTE</name>
<evidence type="ECO:0000313" key="3">
    <source>
        <dbReference type="Proteomes" id="UP001188597"/>
    </source>
</evidence>
<comment type="caution">
    <text evidence="2">The sequence shown here is derived from an EMBL/GenBank/DDBJ whole genome shotgun (WGS) entry which is preliminary data.</text>
</comment>
<keyword evidence="3" id="KW-1185">Reference proteome</keyword>
<dbReference type="AlphaFoldDB" id="A0AA88V8Y9"/>
<feature type="compositionally biased region" description="Acidic residues" evidence="1">
    <location>
        <begin position="100"/>
        <end position="112"/>
    </location>
</feature>
<sequence length="159" mass="16511">MAIQLGGGGRLKGPCNNEYSFHEIVITKNKGNPRAAKYSVTWMQLQLSGTHNGGYSHPSAESTSANSVRDSGESKLSSKLGNSIISPSSVDTSVDKEEYGNGEDDDEEDDDASSSIAAALAAAARTSAGDVDTGRGRDSVSCGKLRIAELPLMLNAATS</sequence>
<protein>
    <submittedName>
        <fullName evidence="2">Uncharacterized protein</fullName>
    </submittedName>
</protein>
<evidence type="ECO:0000313" key="2">
    <source>
        <dbReference type="EMBL" id="KAK3002388.1"/>
    </source>
</evidence>
<evidence type="ECO:0000256" key="1">
    <source>
        <dbReference type="SAM" id="MobiDB-lite"/>
    </source>
</evidence>
<reference evidence="2" key="1">
    <citation type="submission" date="2022-12" db="EMBL/GenBank/DDBJ databases">
        <title>Draft genome assemblies for two species of Escallonia (Escalloniales).</title>
        <authorList>
            <person name="Chanderbali A."/>
            <person name="Dervinis C."/>
            <person name="Anghel I."/>
            <person name="Soltis D."/>
            <person name="Soltis P."/>
            <person name="Zapata F."/>
        </authorList>
    </citation>
    <scope>NUCLEOTIDE SEQUENCE</scope>
    <source>
        <strain evidence="2">UCBG64.0493</strain>
        <tissue evidence="2">Leaf</tissue>
    </source>
</reference>